<reference evidence="3" key="1">
    <citation type="submission" date="2017-01" db="EMBL/GenBank/DDBJ databases">
        <authorList>
            <person name="Varghese N."/>
            <person name="Submissions S."/>
        </authorList>
    </citation>
    <scope>NUCLEOTIDE SEQUENCE [LARGE SCALE GENOMIC DNA]</scope>
    <source>
        <strain evidence="3">DSM 29591</strain>
    </source>
</reference>
<proteinExistence type="predicted"/>
<evidence type="ECO:0000256" key="1">
    <source>
        <dbReference type="SAM" id="Phobius"/>
    </source>
</evidence>
<evidence type="ECO:0000313" key="2">
    <source>
        <dbReference type="EMBL" id="SIT74414.1"/>
    </source>
</evidence>
<feature type="transmembrane region" description="Helical" evidence="1">
    <location>
        <begin position="15"/>
        <end position="31"/>
    </location>
</feature>
<dbReference type="OrthoDB" id="7362327at2"/>
<accession>A0A1R3W9I2</accession>
<keyword evidence="1" id="KW-0812">Transmembrane</keyword>
<feature type="transmembrane region" description="Helical" evidence="1">
    <location>
        <begin position="37"/>
        <end position="57"/>
    </location>
</feature>
<gene>
    <name evidence="2" type="ORF">SAMN05421665_0045</name>
</gene>
<evidence type="ECO:0008006" key="4">
    <source>
        <dbReference type="Google" id="ProtNLM"/>
    </source>
</evidence>
<protein>
    <recommendedName>
        <fullName evidence="4">DUF3329 domain-containing protein</fullName>
    </recommendedName>
</protein>
<sequence length="63" mass="6967">MIDFLGLHHPFFRPLARRIATVAVIAIYGLFELVFGGPAWAVFAACLGLICIYAFFIKPDPQA</sequence>
<dbReference type="STRING" id="287098.SAMN05421665_0045"/>
<dbReference type="EMBL" id="FTPR01000001">
    <property type="protein sequence ID" value="SIT74414.1"/>
    <property type="molecule type" value="Genomic_DNA"/>
</dbReference>
<keyword evidence="1" id="KW-0472">Membrane</keyword>
<keyword evidence="3" id="KW-1185">Reference proteome</keyword>
<dbReference type="AlphaFoldDB" id="A0A1R3W9I2"/>
<organism evidence="2 3">
    <name type="scientific">Yoonia rosea</name>
    <dbReference type="NCBI Taxonomy" id="287098"/>
    <lineage>
        <taxon>Bacteria</taxon>
        <taxon>Pseudomonadati</taxon>
        <taxon>Pseudomonadota</taxon>
        <taxon>Alphaproteobacteria</taxon>
        <taxon>Rhodobacterales</taxon>
        <taxon>Paracoccaceae</taxon>
        <taxon>Yoonia</taxon>
    </lineage>
</organism>
<dbReference type="Proteomes" id="UP000186997">
    <property type="component" value="Unassembled WGS sequence"/>
</dbReference>
<name>A0A1R3W9I2_9RHOB</name>
<keyword evidence="1" id="KW-1133">Transmembrane helix</keyword>
<evidence type="ECO:0000313" key="3">
    <source>
        <dbReference type="Proteomes" id="UP000186997"/>
    </source>
</evidence>